<organism evidence="1 2">
    <name type="scientific">Chondromyces crocatus</name>
    <dbReference type="NCBI Taxonomy" id="52"/>
    <lineage>
        <taxon>Bacteria</taxon>
        <taxon>Pseudomonadati</taxon>
        <taxon>Myxococcota</taxon>
        <taxon>Polyangia</taxon>
        <taxon>Polyangiales</taxon>
        <taxon>Polyangiaceae</taxon>
        <taxon>Chondromyces</taxon>
    </lineage>
</organism>
<dbReference type="AlphaFoldDB" id="A0A0K1EKA8"/>
<protein>
    <submittedName>
        <fullName evidence="1">Uncharacterized protein</fullName>
    </submittedName>
</protein>
<reference evidence="1 2" key="1">
    <citation type="submission" date="2015-07" db="EMBL/GenBank/DDBJ databases">
        <title>Genome analysis of myxobacterium Chondromyces crocatus Cm c5 reveals a high potential for natural compound synthesis and the genetic basis for the loss of fruiting body formation.</title>
        <authorList>
            <person name="Zaburannyi N."/>
            <person name="Bunk B."/>
            <person name="Maier J."/>
            <person name="Overmann J."/>
            <person name="Mueller R."/>
        </authorList>
    </citation>
    <scope>NUCLEOTIDE SEQUENCE [LARGE SCALE GENOMIC DNA]</scope>
    <source>
        <strain evidence="1 2">Cm c5</strain>
    </source>
</reference>
<dbReference type="Proteomes" id="UP000067626">
    <property type="component" value="Chromosome"/>
</dbReference>
<evidence type="ECO:0000313" key="2">
    <source>
        <dbReference type="Proteomes" id="UP000067626"/>
    </source>
</evidence>
<gene>
    <name evidence="1" type="ORF">CMC5_054680</name>
</gene>
<name>A0A0K1EKA8_CHOCO</name>
<accession>A0A0K1EKA8</accession>
<dbReference type="STRING" id="52.CMC5_054680"/>
<evidence type="ECO:0000313" key="1">
    <source>
        <dbReference type="EMBL" id="AKT41300.1"/>
    </source>
</evidence>
<proteinExistence type="predicted"/>
<keyword evidence="2" id="KW-1185">Reference proteome</keyword>
<dbReference type="EMBL" id="CP012159">
    <property type="protein sequence ID" value="AKT41300.1"/>
    <property type="molecule type" value="Genomic_DNA"/>
</dbReference>
<dbReference type="KEGG" id="ccro:CMC5_054680"/>
<sequence length="135" mass="14398">MASKPPADLPVTFDSGSAVRGALRGPVLQPLPAYTSNGTYGRVCTALYPRGAPPENQQYLSQGLTPAEERRVREENRKRMNTIGLYIGGVVTSPGALMRLLGADESAVEKGAELGFNHFAPTPGAPGTALARRYW</sequence>